<dbReference type="SMART" id="SM00659">
    <property type="entry name" value="RPOLCX"/>
    <property type="match status" value="1"/>
</dbReference>
<reference evidence="4" key="2">
    <citation type="submission" date="2023-06" db="EMBL/GenBank/DDBJ databases">
        <authorList>
            <consortium name="Lawrence Berkeley National Laboratory"/>
            <person name="Haridas S."/>
            <person name="Hensen N."/>
            <person name="Bonometti L."/>
            <person name="Westerberg I."/>
            <person name="Brannstrom I.O."/>
            <person name="Guillou S."/>
            <person name="Cros-Aarteil S."/>
            <person name="Calhoun S."/>
            <person name="Kuo A."/>
            <person name="Mondo S."/>
            <person name="Pangilinan J."/>
            <person name="Riley R."/>
            <person name="Labutti K."/>
            <person name="Andreopoulos B."/>
            <person name="Lipzen A."/>
            <person name="Chen C."/>
            <person name="Yanf M."/>
            <person name="Daum C."/>
            <person name="Ng V."/>
            <person name="Clum A."/>
            <person name="Steindorff A."/>
            <person name="Ohm R."/>
            <person name="Martin F."/>
            <person name="Silar P."/>
            <person name="Natvig D."/>
            <person name="Lalanne C."/>
            <person name="Gautier V."/>
            <person name="Ament-Velasquez S.L."/>
            <person name="Kruys A."/>
            <person name="Hutchinson M.I."/>
            <person name="Powell A.J."/>
            <person name="Barry K."/>
            <person name="Miller A.N."/>
            <person name="Grigoriev I.V."/>
            <person name="Debuchy R."/>
            <person name="Gladieux P."/>
            <person name="Thoren M.H."/>
            <person name="Johannesson H."/>
        </authorList>
    </citation>
    <scope>NUCLEOTIDE SEQUENCE</scope>
    <source>
        <strain evidence="4">CBS 168.71</strain>
    </source>
</reference>
<dbReference type="RefSeq" id="XP_062664279.1">
    <property type="nucleotide sequence ID" value="XM_062799652.1"/>
</dbReference>
<dbReference type="Pfam" id="PF03604">
    <property type="entry name" value="Zn_ribbon_RPAB4"/>
    <property type="match status" value="1"/>
</dbReference>
<dbReference type="SUPFAM" id="SSF63393">
    <property type="entry name" value="RNA polymerase subunits"/>
    <property type="match status" value="1"/>
</dbReference>
<evidence type="ECO:0000313" key="5">
    <source>
        <dbReference type="Proteomes" id="UP001278766"/>
    </source>
</evidence>
<evidence type="ECO:0000313" key="4">
    <source>
        <dbReference type="EMBL" id="KAK3300765.1"/>
    </source>
</evidence>
<dbReference type="EMBL" id="JAUEPN010000001">
    <property type="protein sequence ID" value="KAK3300765.1"/>
    <property type="molecule type" value="Genomic_DNA"/>
</dbReference>
<dbReference type="GO" id="GO:0003899">
    <property type="term" value="F:DNA-directed RNA polymerase activity"/>
    <property type="evidence" value="ECO:0007669"/>
    <property type="project" value="InterPro"/>
</dbReference>
<dbReference type="GO" id="GO:0006351">
    <property type="term" value="P:DNA-templated transcription"/>
    <property type="evidence" value="ECO:0007669"/>
    <property type="project" value="InterPro"/>
</dbReference>
<keyword evidence="2" id="KW-0862">Zinc</keyword>
<dbReference type="GeneID" id="87836600"/>
<dbReference type="Gene3D" id="2.20.28.30">
    <property type="entry name" value="RNA polymerase ii, chain L"/>
    <property type="match status" value="1"/>
</dbReference>
<dbReference type="AlphaFoldDB" id="A0AAE0HQE9"/>
<sequence length="145" mass="16077">MMSLREVYVPPVRQPVIQPENNNNNDNGNRTPSINNTTTNNNGGRNNDADNDANVIIQSPIRRSNIVSAAATSHNVNQPACIPVKPRLGCARSTFPTPDQRVPYRCAACGFTWRFRSNDNLRCVKCGGATMYKPRVKQIAQYSTN</sequence>
<dbReference type="InterPro" id="IPR006591">
    <property type="entry name" value="RNAP_P/RPABC4"/>
</dbReference>
<comment type="caution">
    <text evidence="4">The sequence shown here is derived from an EMBL/GenBank/DDBJ whole genome shotgun (WGS) entry which is preliminary data.</text>
</comment>
<evidence type="ECO:0000256" key="3">
    <source>
        <dbReference type="SAM" id="MobiDB-lite"/>
    </source>
</evidence>
<feature type="compositionally biased region" description="Low complexity" evidence="3">
    <location>
        <begin position="21"/>
        <end position="46"/>
    </location>
</feature>
<dbReference type="GO" id="GO:0003677">
    <property type="term" value="F:DNA binding"/>
    <property type="evidence" value="ECO:0007669"/>
    <property type="project" value="InterPro"/>
</dbReference>
<keyword evidence="1" id="KW-0479">Metal-binding</keyword>
<dbReference type="GO" id="GO:0046872">
    <property type="term" value="F:metal ion binding"/>
    <property type="evidence" value="ECO:0007669"/>
    <property type="project" value="UniProtKB-KW"/>
</dbReference>
<feature type="region of interest" description="Disordered" evidence="3">
    <location>
        <begin position="1"/>
        <end position="51"/>
    </location>
</feature>
<evidence type="ECO:0000256" key="1">
    <source>
        <dbReference type="ARBA" id="ARBA00022723"/>
    </source>
</evidence>
<gene>
    <name evidence="4" type="ORF">B0H64DRAFT_22644</name>
</gene>
<proteinExistence type="predicted"/>
<organism evidence="4 5">
    <name type="scientific">Chaetomium fimeti</name>
    <dbReference type="NCBI Taxonomy" id="1854472"/>
    <lineage>
        <taxon>Eukaryota</taxon>
        <taxon>Fungi</taxon>
        <taxon>Dikarya</taxon>
        <taxon>Ascomycota</taxon>
        <taxon>Pezizomycotina</taxon>
        <taxon>Sordariomycetes</taxon>
        <taxon>Sordariomycetidae</taxon>
        <taxon>Sordariales</taxon>
        <taxon>Chaetomiaceae</taxon>
        <taxon>Chaetomium</taxon>
    </lineage>
</organism>
<dbReference type="Proteomes" id="UP001278766">
    <property type="component" value="Unassembled WGS sequence"/>
</dbReference>
<keyword evidence="5" id="KW-1185">Reference proteome</keyword>
<protein>
    <submittedName>
        <fullName evidence="4">Uncharacterized protein</fullName>
    </submittedName>
</protein>
<reference evidence="4" key="1">
    <citation type="journal article" date="2023" name="Mol. Phylogenet. Evol.">
        <title>Genome-scale phylogeny and comparative genomics of the fungal order Sordariales.</title>
        <authorList>
            <person name="Hensen N."/>
            <person name="Bonometti L."/>
            <person name="Westerberg I."/>
            <person name="Brannstrom I.O."/>
            <person name="Guillou S."/>
            <person name="Cros-Aarteil S."/>
            <person name="Calhoun S."/>
            <person name="Haridas S."/>
            <person name="Kuo A."/>
            <person name="Mondo S."/>
            <person name="Pangilinan J."/>
            <person name="Riley R."/>
            <person name="LaButti K."/>
            <person name="Andreopoulos B."/>
            <person name="Lipzen A."/>
            <person name="Chen C."/>
            <person name="Yan M."/>
            <person name="Daum C."/>
            <person name="Ng V."/>
            <person name="Clum A."/>
            <person name="Steindorff A."/>
            <person name="Ohm R.A."/>
            <person name="Martin F."/>
            <person name="Silar P."/>
            <person name="Natvig D.O."/>
            <person name="Lalanne C."/>
            <person name="Gautier V."/>
            <person name="Ament-Velasquez S.L."/>
            <person name="Kruys A."/>
            <person name="Hutchinson M.I."/>
            <person name="Powell A.J."/>
            <person name="Barry K."/>
            <person name="Miller A.N."/>
            <person name="Grigoriev I.V."/>
            <person name="Debuchy R."/>
            <person name="Gladieux P."/>
            <person name="Hiltunen Thoren M."/>
            <person name="Johannesson H."/>
        </authorList>
    </citation>
    <scope>NUCLEOTIDE SEQUENCE</scope>
    <source>
        <strain evidence="4">CBS 168.71</strain>
    </source>
</reference>
<dbReference type="InterPro" id="IPR029040">
    <property type="entry name" value="RPABC4/Spt4"/>
</dbReference>
<name>A0AAE0HQE9_9PEZI</name>
<evidence type="ECO:0000256" key="2">
    <source>
        <dbReference type="ARBA" id="ARBA00022833"/>
    </source>
</evidence>
<accession>A0AAE0HQE9</accession>